<evidence type="ECO:0000313" key="3">
    <source>
        <dbReference type="EMBL" id="TCO46042.1"/>
    </source>
</evidence>
<dbReference type="Gene3D" id="3.30.565.10">
    <property type="entry name" value="Histidine kinase-like ATPase, C-terminal domain"/>
    <property type="match status" value="1"/>
</dbReference>
<dbReference type="AlphaFoldDB" id="A0A4R2IN98"/>
<dbReference type="InterPro" id="IPR036890">
    <property type="entry name" value="HATPase_C_sf"/>
</dbReference>
<keyword evidence="4" id="KW-1185">Reference proteome</keyword>
<keyword evidence="2" id="KW-0472">Membrane</keyword>
<feature type="transmembrane region" description="Helical" evidence="2">
    <location>
        <begin position="151"/>
        <end position="171"/>
    </location>
</feature>
<evidence type="ECO:0000256" key="2">
    <source>
        <dbReference type="SAM" id="Phobius"/>
    </source>
</evidence>
<keyword evidence="1" id="KW-0175">Coiled coil</keyword>
<name>A0A4R2IN98_9ACTN</name>
<gene>
    <name evidence="3" type="ORF">EV646_10763</name>
</gene>
<accession>A0A4R2IN98</accession>
<feature type="transmembrane region" description="Helical" evidence="2">
    <location>
        <begin position="18"/>
        <end position="38"/>
    </location>
</feature>
<dbReference type="OrthoDB" id="3284289at2"/>
<keyword evidence="3" id="KW-0808">Transferase</keyword>
<reference evidence="3 4" key="1">
    <citation type="journal article" date="2015" name="Stand. Genomic Sci.">
        <title>Genomic Encyclopedia of Bacterial and Archaeal Type Strains, Phase III: the genomes of soil and plant-associated and newly described type strains.</title>
        <authorList>
            <person name="Whitman W.B."/>
            <person name="Woyke T."/>
            <person name="Klenk H.P."/>
            <person name="Zhou Y."/>
            <person name="Lilburn T.G."/>
            <person name="Beck B.J."/>
            <person name="De Vos P."/>
            <person name="Vandamme P."/>
            <person name="Eisen J.A."/>
            <person name="Garrity G."/>
            <person name="Hugenholtz P."/>
            <person name="Kyrpides N.C."/>
        </authorList>
    </citation>
    <scope>NUCLEOTIDE SEQUENCE [LARGE SCALE GENOMIC DNA]</scope>
    <source>
        <strain evidence="3 4">VKM Ac-2541</strain>
    </source>
</reference>
<feature type="coiled-coil region" evidence="1">
    <location>
        <begin position="336"/>
        <end position="363"/>
    </location>
</feature>
<keyword evidence="3" id="KW-0418">Kinase</keyword>
<evidence type="ECO:0000313" key="4">
    <source>
        <dbReference type="Proteomes" id="UP000295573"/>
    </source>
</evidence>
<sequence length="390" mass="41549">MSEANQQGHSRGIKVRDWLLAGGLTALGVYLMWSNIGTSDDQVRAAIAEGSMAHPMSSHSVWMIPVFAGAAIPVLWWRRNVVAVTTVSVVVMALHDVIFGWVTRCGAGLPLAFVLAFLGALVSERATAWIIAALVSLLTVLVLVVDATTGPGAVLLALPVLAVVFGVGRAARHRTALNRELEVREAELRRLRDERAALEVADDRALLSQQLDGLLQERLSQLTTAAESADGLPPAQAKAVLESIESRSRQTLDDMREIVGLLRGDDAALAPVPTVAHLDTLLARLRTGRSRLTVTGNPRVLPASVELSAYRIVEHLITALADQADTPIEVAVRFEADALEIRVNGLVDKAADLKAAVARARERAKLLGGSVDVKVARGRAGAVPQLPVLG</sequence>
<organism evidence="3 4">
    <name type="scientific">Kribbella antiqua</name>
    <dbReference type="NCBI Taxonomy" id="2512217"/>
    <lineage>
        <taxon>Bacteria</taxon>
        <taxon>Bacillati</taxon>
        <taxon>Actinomycetota</taxon>
        <taxon>Actinomycetes</taxon>
        <taxon>Propionibacteriales</taxon>
        <taxon>Kribbellaceae</taxon>
        <taxon>Kribbella</taxon>
    </lineage>
</organism>
<dbReference type="GO" id="GO:0016301">
    <property type="term" value="F:kinase activity"/>
    <property type="evidence" value="ECO:0007669"/>
    <property type="project" value="UniProtKB-KW"/>
</dbReference>
<feature type="transmembrane region" description="Helical" evidence="2">
    <location>
        <begin position="59"/>
        <end position="78"/>
    </location>
</feature>
<dbReference type="EMBL" id="SLWR01000007">
    <property type="protein sequence ID" value="TCO46042.1"/>
    <property type="molecule type" value="Genomic_DNA"/>
</dbReference>
<keyword evidence="2" id="KW-0812">Transmembrane</keyword>
<evidence type="ECO:0000256" key="1">
    <source>
        <dbReference type="SAM" id="Coils"/>
    </source>
</evidence>
<feature type="transmembrane region" description="Helical" evidence="2">
    <location>
        <begin position="128"/>
        <end position="145"/>
    </location>
</feature>
<dbReference type="RefSeq" id="WP_132150874.1">
    <property type="nucleotide sequence ID" value="NZ_SLWR01000007.1"/>
</dbReference>
<comment type="caution">
    <text evidence="3">The sequence shown here is derived from an EMBL/GenBank/DDBJ whole genome shotgun (WGS) entry which is preliminary data.</text>
</comment>
<keyword evidence="2" id="KW-1133">Transmembrane helix</keyword>
<protein>
    <submittedName>
        <fullName evidence="3">Signal transduction histidine kinase</fullName>
    </submittedName>
</protein>
<feature type="coiled-coil region" evidence="1">
    <location>
        <begin position="174"/>
        <end position="201"/>
    </location>
</feature>
<feature type="transmembrane region" description="Helical" evidence="2">
    <location>
        <begin position="98"/>
        <end position="121"/>
    </location>
</feature>
<dbReference type="Proteomes" id="UP000295573">
    <property type="component" value="Unassembled WGS sequence"/>
</dbReference>
<proteinExistence type="predicted"/>